<dbReference type="AlphaFoldDB" id="A0A1F6NUL7"/>
<dbReference type="InterPro" id="IPR014001">
    <property type="entry name" value="Helicase_ATP-bd"/>
</dbReference>
<keyword evidence="4 7" id="KW-0067">ATP-binding</keyword>
<feature type="domain" description="DEAD-box RNA helicase Q" evidence="11">
    <location>
        <begin position="9"/>
        <end position="37"/>
    </location>
</feature>
<dbReference type="SUPFAM" id="SSF52540">
    <property type="entry name" value="P-loop containing nucleoside triphosphate hydrolases"/>
    <property type="match status" value="1"/>
</dbReference>
<dbReference type="InterPro" id="IPR050079">
    <property type="entry name" value="DEAD_box_RNA_helicase"/>
</dbReference>
<protein>
    <recommendedName>
        <fullName evidence="14">DEAD/DEAH box helicase</fullName>
    </recommendedName>
</protein>
<evidence type="ECO:0000256" key="8">
    <source>
        <dbReference type="SAM" id="MobiDB-lite"/>
    </source>
</evidence>
<evidence type="ECO:0000256" key="4">
    <source>
        <dbReference type="ARBA" id="ARBA00022840"/>
    </source>
</evidence>
<dbReference type="Pfam" id="PF00271">
    <property type="entry name" value="Helicase_C"/>
    <property type="match status" value="1"/>
</dbReference>
<keyword evidence="1 7" id="KW-0547">Nucleotide-binding</keyword>
<dbReference type="InterPro" id="IPR001650">
    <property type="entry name" value="Helicase_C-like"/>
</dbReference>
<dbReference type="PROSITE" id="PS51195">
    <property type="entry name" value="Q_MOTIF"/>
    <property type="match status" value="1"/>
</dbReference>
<dbReference type="PANTHER" id="PTHR47959:SF13">
    <property type="entry name" value="ATP-DEPENDENT RNA HELICASE RHLE"/>
    <property type="match status" value="1"/>
</dbReference>
<comment type="caution">
    <text evidence="12">The sequence shown here is derived from an EMBL/GenBank/DDBJ whole genome shotgun (WGS) entry which is preliminary data.</text>
</comment>
<gene>
    <name evidence="12" type="ORF">A3J93_03880</name>
</gene>
<evidence type="ECO:0000256" key="5">
    <source>
        <dbReference type="ARBA" id="ARBA00038437"/>
    </source>
</evidence>
<dbReference type="SMART" id="SM00487">
    <property type="entry name" value="DEXDc"/>
    <property type="match status" value="1"/>
</dbReference>
<dbReference type="GO" id="GO:0016787">
    <property type="term" value="F:hydrolase activity"/>
    <property type="evidence" value="ECO:0007669"/>
    <property type="project" value="UniProtKB-KW"/>
</dbReference>
<proteinExistence type="inferred from homology"/>
<dbReference type="EMBL" id="MFQZ01000010">
    <property type="protein sequence ID" value="OGH87632.1"/>
    <property type="molecule type" value="Genomic_DNA"/>
</dbReference>
<reference evidence="12 13" key="1">
    <citation type="journal article" date="2016" name="Nat. Commun.">
        <title>Thousands of microbial genomes shed light on interconnected biogeochemical processes in an aquifer system.</title>
        <authorList>
            <person name="Anantharaman K."/>
            <person name="Brown C.T."/>
            <person name="Hug L.A."/>
            <person name="Sharon I."/>
            <person name="Castelle C.J."/>
            <person name="Probst A.J."/>
            <person name="Thomas B.C."/>
            <person name="Singh A."/>
            <person name="Wilkins M.J."/>
            <person name="Karaoz U."/>
            <person name="Brodie E.L."/>
            <person name="Williams K.H."/>
            <person name="Hubbard S.S."/>
            <person name="Banfield J.F."/>
        </authorList>
    </citation>
    <scope>NUCLEOTIDE SEQUENCE [LARGE SCALE GENOMIC DNA]</scope>
</reference>
<feature type="domain" description="Helicase ATP-binding" evidence="9">
    <location>
        <begin position="40"/>
        <end position="208"/>
    </location>
</feature>
<accession>A0A1F6NUL7</accession>
<evidence type="ECO:0000259" key="10">
    <source>
        <dbReference type="PROSITE" id="PS51194"/>
    </source>
</evidence>
<keyword evidence="2 7" id="KW-0378">Hydrolase</keyword>
<dbReference type="GO" id="GO:0005829">
    <property type="term" value="C:cytosol"/>
    <property type="evidence" value="ECO:0007669"/>
    <property type="project" value="TreeGrafter"/>
</dbReference>
<evidence type="ECO:0000259" key="11">
    <source>
        <dbReference type="PROSITE" id="PS51195"/>
    </source>
</evidence>
<dbReference type="CDD" id="cd18787">
    <property type="entry name" value="SF2_C_DEAD"/>
    <property type="match status" value="1"/>
</dbReference>
<dbReference type="PANTHER" id="PTHR47959">
    <property type="entry name" value="ATP-DEPENDENT RNA HELICASE RHLE-RELATED"/>
    <property type="match status" value="1"/>
</dbReference>
<dbReference type="Gene3D" id="3.40.50.300">
    <property type="entry name" value="P-loop containing nucleotide triphosphate hydrolases"/>
    <property type="match status" value="2"/>
</dbReference>
<dbReference type="GO" id="GO:0005524">
    <property type="term" value="F:ATP binding"/>
    <property type="evidence" value="ECO:0007669"/>
    <property type="project" value="UniProtKB-KW"/>
</dbReference>
<dbReference type="PROSITE" id="PS51194">
    <property type="entry name" value="HELICASE_CTER"/>
    <property type="match status" value="1"/>
</dbReference>
<name>A0A1F6NUL7_9BACT</name>
<feature type="short sequence motif" description="Q motif" evidence="6">
    <location>
        <begin position="9"/>
        <end position="37"/>
    </location>
</feature>
<evidence type="ECO:0008006" key="14">
    <source>
        <dbReference type="Google" id="ProtNLM"/>
    </source>
</evidence>
<evidence type="ECO:0000313" key="13">
    <source>
        <dbReference type="Proteomes" id="UP000177907"/>
    </source>
</evidence>
<keyword evidence="3 7" id="KW-0347">Helicase</keyword>
<evidence type="ECO:0000256" key="3">
    <source>
        <dbReference type="ARBA" id="ARBA00022806"/>
    </source>
</evidence>
<dbReference type="Pfam" id="PF00270">
    <property type="entry name" value="DEAD"/>
    <property type="match status" value="1"/>
</dbReference>
<dbReference type="InterPro" id="IPR000629">
    <property type="entry name" value="RNA-helicase_DEAD-box_CS"/>
</dbReference>
<dbReference type="InterPro" id="IPR044742">
    <property type="entry name" value="DEAD/DEAH_RhlB"/>
</dbReference>
<evidence type="ECO:0000256" key="7">
    <source>
        <dbReference type="RuleBase" id="RU000492"/>
    </source>
</evidence>
<evidence type="ECO:0000256" key="6">
    <source>
        <dbReference type="PROSITE-ProRule" id="PRU00552"/>
    </source>
</evidence>
<dbReference type="SMART" id="SM00490">
    <property type="entry name" value="HELICc"/>
    <property type="match status" value="1"/>
</dbReference>
<comment type="similarity">
    <text evidence="5 7">Belongs to the DEAD box helicase family.</text>
</comment>
<dbReference type="InterPro" id="IPR027417">
    <property type="entry name" value="P-loop_NTPase"/>
</dbReference>
<dbReference type="GO" id="GO:0003676">
    <property type="term" value="F:nucleic acid binding"/>
    <property type="evidence" value="ECO:0007669"/>
    <property type="project" value="InterPro"/>
</dbReference>
<dbReference type="CDD" id="cd00268">
    <property type="entry name" value="DEADc"/>
    <property type="match status" value="1"/>
</dbReference>
<evidence type="ECO:0000256" key="1">
    <source>
        <dbReference type="ARBA" id="ARBA00022741"/>
    </source>
</evidence>
<dbReference type="STRING" id="1798704.A3J93_03880"/>
<sequence length="421" mass="46513">MTQKNTTVSSFNTLGISAPILAILNQLEFATPTPIQHQCIPAAFDGKDIVGIAQTGTGKTLAFGIPMIQLLEQNRGQGLILLPTRELALQVDEVLRSIGGKLGLRTAVLIGGASSYQQIQAIRRNPHIFISTPGRLIDHLQQKNLSLARIKMIVLDEADRMFDIGFAPQIKQILNYAPADRQTLMFSATMPKEIAEMANRYMRTPWRIEVAPAGTTVAQIEQEIFIVSKELRPQLLDKLLADTKGTVLVFSRTKRGAKKITGLIRDMGHAATEIHSDRSLAQRQAAMVGFKTGKFRVLVATDIAARGIDVDNIELVVNYDLPDNPEDYVHRVGRTGRAGLTGKAVSFVGPEQRRDIQTIEHLIKKYLPVAPLPVLPPRRPMGIRPKENDFGGHYRGGRPQFGGRPSFGGGRRPAPYTRKKW</sequence>
<organism evidence="12 13">
    <name type="scientific">Candidatus Magasanikbacteria bacterium RIFOXYC2_FULL_42_28</name>
    <dbReference type="NCBI Taxonomy" id="1798704"/>
    <lineage>
        <taxon>Bacteria</taxon>
        <taxon>Candidatus Magasanikiibacteriota</taxon>
    </lineage>
</organism>
<feature type="domain" description="Helicase C-terminal" evidence="10">
    <location>
        <begin position="219"/>
        <end position="378"/>
    </location>
</feature>
<evidence type="ECO:0000313" key="12">
    <source>
        <dbReference type="EMBL" id="OGH87632.1"/>
    </source>
</evidence>
<dbReference type="Proteomes" id="UP000177907">
    <property type="component" value="Unassembled WGS sequence"/>
</dbReference>
<evidence type="ECO:0000256" key="2">
    <source>
        <dbReference type="ARBA" id="ARBA00022801"/>
    </source>
</evidence>
<dbReference type="InterPro" id="IPR011545">
    <property type="entry name" value="DEAD/DEAH_box_helicase_dom"/>
</dbReference>
<dbReference type="PROSITE" id="PS00039">
    <property type="entry name" value="DEAD_ATP_HELICASE"/>
    <property type="match status" value="1"/>
</dbReference>
<dbReference type="GO" id="GO:0003724">
    <property type="term" value="F:RNA helicase activity"/>
    <property type="evidence" value="ECO:0007669"/>
    <property type="project" value="InterPro"/>
</dbReference>
<dbReference type="InterPro" id="IPR014014">
    <property type="entry name" value="RNA_helicase_DEAD_Q_motif"/>
</dbReference>
<feature type="region of interest" description="Disordered" evidence="8">
    <location>
        <begin position="387"/>
        <end position="421"/>
    </location>
</feature>
<evidence type="ECO:0000259" key="9">
    <source>
        <dbReference type="PROSITE" id="PS51192"/>
    </source>
</evidence>
<dbReference type="PROSITE" id="PS51192">
    <property type="entry name" value="HELICASE_ATP_BIND_1"/>
    <property type="match status" value="1"/>
</dbReference>